<sequence length="662" mass="71842">MALVALGVVYGDIGTSPLYVMKAIVNGNGGIESLSQQTVIGALSLIIWTVTLITTVKYVLIALNADNKGEGGIFALYSLVRKHYPQLVGLAIVGGAALLADGILTPAVTITTAVEGLRTVEPIATFFEGGQAHVAMVAIGIIAVLFGVQKAGTSAIGSVFGIVMSCWFAFLGIAGAIQLAGCPSVLAAVNPVHAIAFLFSSDNHAGFMVLGSVFLATTGAEALYSDMGHVGRANIYASWPLVKACLILCYLGQGAWLVSNIGDPQIAAIPDMNPFFQMLDPSVRPLSVGLATAAAIIASQALITGSFTLASEATRLDLMPHLHLKYPSQEKGQVYIPRINLMLAIGCIAVVLFFRSSSAMEAAYGLAITVTMLMTTALMGVYLWKHRGRRLLSAAFVATFASLETGFFLSSLSKFPHGGYVTVLIASLLAYVMVVWQRGTSIERSQADLLPLARYKAQIGRLSQDTRLPLVADNLVYISKPGRMGKVDRDVLYSILDNRPKRARAYWLVDIVVSDDPFERSYAVESFGTDYLFRVRLNLGYKCGQFVDEYLHQIMGDLMETGELPLQQRAYSVFRRPNPTGSVRFCFLRKYATPNRTISKLDRFVISSKYAIRHVCGTPMRWYDLQGSSVDIEYVPLFGPAHRAERLCRRRIDRNPKASCGA</sequence>
<feature type="domain" description="K+ potassium transporter integral membrane" evidence="5">
    <location>
        <begin position="2"/>
        <end position="446"/>
    </location>
</feature>
<keyword evidence="2 4" id="KW-1003">Cell membrane</keyword>
<feature type="transmembrane region" description="Helical" evidence="4">
    <location>
        <begin position="418"/>
        <end position="436"/>
    </location>
</feature>
<gene>
    <name evidence="4" type="primary">kup</name>
    <name evidence="6" type="ORF">JI75_01420</name>
</gene>
<dbReference type="KEGG" id="cbac:JI75_01420"/>
<comment type="subcellular location">
    <subcellularLocation>
        <location evidence="4">Cell membrane</location>
        <topology evidence="4">Multi-pass membrane protein</topology>
    </subcellularLocation>
</comment>
<dbReference type="EMBL" id="CP009302">
    <property type="protein sequence ID" value="AJC11547.1"/>
    <property type="molecule type" value="Genomic_DNA"/>
</dbReference>
<comment type="function">
    <text evidence="4">Transport of potassium into the cell. Likely operates as a K(+):H(+) symporter.</text>
</comment>
<protein>
    <recommendedName>
        <fullName evidence="4">Probable potassium transport system protein Kup</fullName>
    </recommendedName>
</protein>
<dbReference type="GO" id="GO:0015293">
    <property type="term" value="F:symporter activity"/>
    <property type="evidence" value="ECO:0007669"/>
    <property type="project" value="UniProtKB-UniRule"/>
</dbReference>
<comment type="similarity">
    <text evidence="1 4">Belongs to the HAK/KUP transporter (TC 2.A.72) family.</text>
</comment>
<dbReference type="Proteomes" id="UP000031121">
    <property type="component" value="Chromosome"/>
</dbReference>
<feature type="transmembrane region" description="Helical" evidence="4">
    <location>
        <begin position="288"/>
        <end position="314"/>
    </location>
</feature>
<keyword evidence="4" id="KW-0633">Potassium transport</keyword>
<feature type="transmembrane region" description="Helical" evidence="4">
    <location>
        <begin position="155"/>
        <end position="177"/>
    </location>
</feature>
<feature type="transmembrane region" description="Helical" evidence="4">
    <location>
        <begin position="87"/>
        <end position="110"/>
    </location>
</feature>
<proteinExistence type="inferred from homology"/>
<evidence type="ECO:0000259" key="5">
    <source>
        <dbReference type="Pfam" id="PF02705"/>
    </source>
</evidence>
<keyword evidence="4" id="KW-1133">Transmembrane helix</keyword>
<comment type="caution">
    <text evidence="4">Lacks conserved residue(s) required for the propagation of feature annotation.</text>
</comment>
<organism evidence="6 7">
    <name type="scientific">Berryella intestinalis</name>
    <dbReference type="NCBI Taxonomy" id="1531429"/>
    <lineage>
        <taxon>Bacteria</taxon>
        <taxon>Bacillati</taxon>
        <taxon>Actinomycetota</taxon>
        <taxon>Coriobacteriia</taxon>
        <taxon>Eggerthellales</taxon>
        <taxon>Eggerthellaceae</taxon>
        <taxon>Berryella</taxon>
    </lineage>
</organism>
<keyword evidence="4" id="KW-0813">Transport</keyword>
<comment type="catalytic activity">
    <reaction evidence="4">
        <text>K(+)(in) + H(+)(in) = K(+)(out) + H(+)(out)</text>
        <dbReference type="Rhea" id="RHEA:28490"/>
        <dbReference type="ChEBI" id="CHEBI:15378"/>
        <dbReference type="ChEBI" id="CHEBI:29103"/>
    </reaction>
</comment>
<feature type="transmembrane region" description="Helical" evidence="4">
    <location>
        <begin position="362"/>
        <end position="384"/>
    </location>
</feature>
<dbReference type="InterPro" id="IPR023051">
    <property type="entry name" value="Kup"/>
</dbReference>
<feature type="transmembrane region" description="Helical" evidence="4">
    <location>
        <begin position="39"/>
        <end position="60"/>
    </location>
</feature>
<dbReference type="PANTHER" id="PTHR30540:SF79">
    <property type="entry name" value="LOW AFFINITY POTASSIUM TRANSPORT SYSTEM PROTEIN KUP"/>
    <property type="match status" value="1"/>
</dbReference>
<dbReference type="AlphaFoldDB" id="A0A0A8B8Y5"/>
<accession>A0A0A8B8Y5</accession>
<evidence type="ECO:0000256" key="4">
    <source>
        <dbReference type="HAMAP-Rule" id="MF_01522"/>
    </source>
</evidence>
<feature type="transmembrane region" description="Helical" evidence="4">
    <location>
        <begin position="335"/>
        <end position="356"/>
    </location>
</feature>
<keyword evidence="7" id="KW-1185">Reference proteome</keyword>
<feature type="transmembrane region" description="Helical" evidence="4">
    <location>
        <begin position="130"/>
        <end position="148"/>
    </location>
</feature>
<evidence type="ECO:0000256" key="3">
    <source>
        <dbReference type="ARBA" id="ARBA00022847"/>
    </source>
</evidence>
<feature type="transmembrane region" description="Helical" evidence="4">
    <location>
        <begin position="236"/>
        <end position="256"/>
    </location>
</feature>
<keyword evidence="4" id="KW-0406">Ion transport</keyword>
<dbReference type="PANTHER" id="PTHR30540">
    <property type="entry name" value="OSMOTIC STRESS POTASSIUM TRANSPORTER"/>
    <property type="match status" value="1"/>
</dbReference>
<dbReference type="HAMAP" id="MF_01522">
    <property type="entry name" value="Kup"/>
    <property type="match status" value="1"/>
</dbReference>
<dbReference type="HOGENOM" id="CLU_008142_4_1_11"/>
<keyword evidence="4" id="KW-0812">Transmembrane</keyword>
<dbReference type="GO" id="GO:0005886">
    <property type="term" value="C:plasma membrane"/>
    <property type="evidence" value="ECO:0007669"/>
    <property type="project" value="UniProtKB-SubCell"/>
</dbReference>
<evidence type="ECO:0000256" key="1">
    <source>
        <dbReference type="ARBA" id="ARBA00007019"/>
    </source>
</evidence>
<feature type="transmembrane region" description="Helical" evidence="4">
    <location>
        <begin position="391"/>
        <end position="412"/>
    </location>
</feature>
<dbReference type="Pfam" id="PF02705">
    <property type="entry name" value="K_trans"/>
    <property type="match status" value="1"/>
</dbReference>
<evidence type="ECO:0000313" key="7">
    <source>
        <dbReference type="Proteomes" id="UP000031121"/>
    </source>
</evidence>
<keyword evidence="4" id="KW-0630">Potassium</keyword>
<dbReference type="InterPro" id="IPR053951">
    <property type="entry name" value="K_trans_N"/>
</dbReference>
<evidence type="ECO:0000256" key="2">
    <source>
        <dbReference type="ARBA" id="ARBA00022475"/>
    </source>
</evidence>
<keyword evidence="3 4" id="KW-0769">Symport</keyword>
<dbReference type="InterPro" id="IPR003855">
    <property type="entry name" value="K+_transporter"/>
</dbReference>
<keyword evidence="4" id="KW-0472">Membrane</keyword>
<name>A0A0A8B8Y5_9ACTN</name>
<reference evidence="6 7" key="2">
    <citation type="journal article" date="2015" name="Genome Announc.">
        <title>Complete Genome Sequence of Coriobacteriaceae Strain 68-1-3, a Novel Mucus-Degrading Isolate from the Swine Intestinal Tract.</title>
        <authorList>
            <person name="Looft T."/>
            <person name="Bayles D.O."/>
            <person name="Alt D.P."/>
            <person name="Stanton T.B."/>
        </authorList>
    </citation>
    <scope>NUCLEOTIDE SEQUENCE [LARGE SCALE GENOMIC DNA]</scope>
    <source>
        <strain evidence="6 7">68-1-3</strain>
    </source>
</reference>
<dbReference type="GO" id="GO:0015079">
    <property type="term" value="F:potassium ion transmembrane transporter activity"/>
    <property type="evidence" value="ECO:0007669"/>
    <property type="project" value="UniProtKB-UniRule"/>
</dbReference>
<evidence type="ECO:0000313" key="6">
    <source>
        <dbReference type="EMBL" id="AJC11547.1"/>
    </source>
</evidence>
<reference evidence="7" key="1">
    <citation type="submission" date="2014-08" db="EMBL/GenBank/DDBJ databases">
        <title>Coriobacteriaceae sp. complete genome.</title>
        <authorList>
            <person name="Looft T."/>
            <person name="Bayles D.O."/>
            <person name="Stanton T.B."/>
        </authorList>
    </citation>
    <scope>NUCLEOTIDE SEQUENCE [LARGE SCALE GENOMIC DNA]</scope>
    <source>
        <strain evidence="7">68-1-3</strain>
    </source>
</reference>